<dbReference type="OrthoDB" id="278576at2759"/>
<comment type="caution">
    <text evidence="3">The sequence shown here is derived from an EMBL/GenBank/DDBJ whole genome shotgun (WGS) entry which is preliminary data.</text>
</comment>
<name>A0A836HWL1_9TRYP</name>
<accession>A0A836HWL1</accession>
<proteinExistence type="inferred from homology"/>
<dbReference type="GO" id="GO:0012505">
    <property type="term" value="C:endomembrane system"/>
    <property type="evidence" value="ECO:0007669"/>
    <property type="project" value="TreeGrafter"/>
</dbReference>
<evidence type="ECO:0000313" key="3">
    <source>
        <dbReference type="EMBL" id="KAG5498864.1"/>
    </source>
</evidence>
<dbReference type="KEGG" id="phet:94289251"/>
<evidence type="ECO:0000256" key="1">
    <source>
        <dbReference type="ARBA" id="ARBA00007478"/>
    </source>
</evidence>
<evidence type="ECO:0000256" key="2">
    <source>
        <dbReference type="SAM" id="Coils"/>
    </source>
</evidence>
<dbReference type="PANTHER" id="PTHR14894:SF0">
    <property type="entry name" value="CDK5 REGULATORY SUBUNIT-ASSOCIATED PROTEIN 3"/>
    <property type="match status" value="1"/>
</dbReference>
<reference evidence="3 4" key="1">
    <citation type="submission" date="2021-02" db="EMBL/GenBank/DDBJ databases">
        <title>Porcisia hertigi Genome sequencing and assembly.</title>
        <authorList>
            <person name="Almutairi H."/>
            <person name="Gatherer D."/>
        </authorList>
    </citation>
    <scope>NUCLEOTIDE SEQUENCE [LARGE SCALE GENOMIC DNA]</scope>
    <source>
        <strain evidence="3 4">C119</strain>
    </source>
</reference>
<dbReference type="Proteomes" id="UP000674318">
    <property type="component" value="Unassembled WGS sequence"/>
</dbReference>
<organism evidence="3 4">
    <name type="scientific">Porcisia hertigi</name>
    <dbReference type="NCBI Taxonomy" id="2761500"/>
    <lineage>
        <taxon>Eukaryota</taxon>
        <taxon>Discoba</taxon>
        <taxon>Euglenozoa</taxon>
        <taxon>Kinetoplastea</taxon>
        <taxon>Metakinetoplastina</taxon>
        <taxon>Trypanosomatida</taxon>
        <taxon>Trypanosomatidae</taxon>
        <taxon>Leishmaniinae</taxon>
        <taxon>Porcisia</taxon>
    </lineage>
</organism>
<dbReference type="InterPro" id="IPR008491">
    <property type="entry name" value="CDK5RAP3"/>
</dbReference>
<dbReference type="PANTHER" id="PTHR14894">
    <property type="entry name" value="CDK5 REGULATORY SUBUNIT-ASSOCIATED PROTEIN 3"/>
    <property type="match status" value="1"/>
</dbReference>
<dbReference type="AlphaFoldDB" id="A0A836HWL1"/>
<sequence>MTMQPISIHYQHMEEWLEDRRSVFSRMHGMAYARLLSIAPRLVEVAQYDIPALEKHLKKNETAIKECRRVCEEAQRKQLKLWEKRSALLSEYGMELDATEGANDVASAVDQRVGEACVHINSAFQAYICSHMKTFRDVYNALLGKTAAGYYGTDPFSFHFPWHHRALGEAEYNPAGALSEAIGADGEETDASGPCIDWGDGDDEVAGAPAALPEAVVEVNWDTAEMEVHSGEYDGLPVADGVHFSIDLASARHRVNVIAELEAALCFCRERGSADLMECAKEGESLHSLLSNSKECELARMKENYRTRANFVDRIDRFAEQIVVTQRRSSMHQTKMRDAEDELEKLKTRYDELLSRLRGMRDETLTHLRQMFPEREILILGDLNKYLT</sequence>
<keyword evidence="2" id="KW-0175">Coiled coil</keyword>
<evidence type="ECO:0000313" key="4">
    <source>
        <dbReference type="Proteomes" id="UP000674318"/>
    </source>
</evidence>
<feature type="coiled-coil region" evidence="2">
    <location>
        <begin position="329"/>
        <end position="363"/>
    </location>
</feature>
<comment type="similarity">
    <text evidence="1">Belongs to the CDK5RAP3 family.</text>
</comment>
<dbReference type="EMBL" id="JAFJZO010000030">
    <property type="protein sequence ID" value="KAG5498864.1"/>
    <property type="molecule type" value="Genomic_DNA"/>
</dbReference>
<dbReference type="GeneID" id="94289251"/>
<dbReference type="GO" id="GO:0007346">
    <property type="term" value="P:regulation of mitotic cell cycle"/>
    <property type="evidence" value="ECO:0007669"/>
    <property type="project" value="TreeGrafter"/>
</dbReference>
<protein>
    <submittedName>
        <fullName evidence="3">Uncharacterized protein</fullName>
    </submittedName>
</protein>
<keyword evidence="4" id="KW-1185">Reference proteome</keyword>
<gene>
    <name evidence="3" type="ORF">JKF63_03153</name>
</gene>
<dbReference type="RefSeq" id="XP_067755618.1">
    <property type="nucleotide sequence ID" value="XM_067899174.1"/>
</dbReference>